<dbReference type="Proteomes" id="UP000199152">
    <property type="component" value="Unassembled WGS sequence"/>
</dbReference>
<gene>
    <name evidence="2" type="ORF">SAMN04488085_110127</name>
</gene>
<dbReference type="Gene3D" id="3.40.50.1820">
    <property type="entry name" value="alpha/beta hydrolase"/>
    <property type="match status" value="1"/>
</dbReference>
<evidence type="ECO:0000313" key="2">
    <source>
        <dbReference type="EMBL" id="SFL39604.1"/>
    </source>
</evidence>
<dbReference type="EMBL" id="FOSW01000010">
    <property type="protein sequence ID" value="SFL39604.1"/>
    <property type="molecule type" value="Genomic_DNA"/>
</dbReference>
<proteinExistence type="predicted"/>
<dbReference type="Pfam" id="PF12697">
    <property type="entry name" value="Abhydrolase_6"/>
    <property type="match status" value="1"/>
</dbReference>
<dbReference type="InterPro" id="IPR029058">
    <property type="entry name" value="AB_hydrolase_fold"/>
</dbReference>
<dbReference type="PANTHER" id="PTHR46438:SF11">
    <property type="entry name" value="LIPASE-RELATED"/>
    <property type="match status" value="1"/>
</dbReference>
<evidence type="ECO:0000259" key="1">
    <source>
        <dbReference type="Pfam" id="PF12697"/>
    </source>
</evidence>
<dbReference type="PRINTS" id="PR00111">
    <property type="entry name" value="ABHYDROLASE"/>
</dbReference>
<dbReference type="InParanoid" id="A0A1I4HBM1"/>
<sequence>MSDTPVWVTLGDVPHSLEHIDVGPWRTRVLQAGSGEPLVLMPGTGGHLEAYAHNIGPLAEHFRVIAYDYPGHGYTTLATSDLELPDYVEHLAGLLDVLGVARAHLSGESLGGWVALKFAAAHPDRTGRLVLNTPGGTMARPEVMERIRSLSQAAADDPSEANIRARLEWLMADPATVTDELVAIRRTIYARPGFAESMRHLLCLQDPEIRRRNLVTDEELAAVPHGAMVIWTSDDPSGPAGVGMDMAEKIPGGRFEFIDGAGHWPQWEQRATFNQLVIDWLTKEG</sequence>
<dbReference type="SUPFAM" id="SSF53474">
    <property type="entry name" value="alpha/beta-Hydrolases"/>
    <property type="match status" value="1"/>
</dbReference>
<protein>
    <submittedName>
        <fullName evidence="2">2-hydroxy-6-oxonona-2,4-dienedioate hydrolase</fullName>
    </submittedName>
</protein>
<dbReference type="RefSeq" id="WP_091326644.1">
    <property type="nucleotide sequence ID" value="NZ_FOSW01000010.1"/>
</dbReference>
<feature type="domain" description="AB hydrolase-1" evidence="1">
    <location>
        <begin position="38"/>
        <end position="274"/>
    </location>
</feature>
<dbReference type="InterPro" id="IPR000073">
    <property type="entry name" value="AB_hydrolase_1"/>
</dbReference>
<organism evidence="2 3">
    <name type="scientific">Geodermatophilus ruber</name>
    <dbReference type="NCBI Taxonomy" id="504800"/>
    <lineage>
        <taxon>Bacteria</taxon>
        <taxon>Bacillati</taxon>
        <taxon>Actinomycetota</taxon>
        <taxon>Actinomycetes</taxon>
        <taxon>Geodermatophilales</taxon>
        <taxon>Geodermatophilaceae</taxon>
        <taxon>Geodermatophilus</taxon>
    </lineage>
</organism>
<evidence type="ECO:0000313" key="3">
    <source>
        <dbReference type="Proteomes" id="UP000199152"/>
    </source>
</evidence>
<dbReference type="STRING" id="504800.SAMN04488085_110127"/>
<keyword evidence="3" id="KW-1185">Reference proteome</keyword>
<accession>A0A1I4HBM1</accession>
<name>A0A1I4HBM1_9ACTN</name>
<dbReference type="OrthoDB" id="9808398at2"/>
<dbReference type="GO" id="GO:0016787">
    <property type="term" value="F:hydrolase activity"/>
    <property type="evidence" value="ECO:0007669"/>
    <property type="project" value="UniProtKB-KW"/>
</dbReference>
<reference evidence="2 3" key="1">
    <citation type="submission" date="2016-10" db="EMBL/GenBank/DDBJ databases">
        <authorList>
            <person name="de Groot N.N."/>
        </authorList>
    </citation>
    <scope>NUCLEOTIDE SEQUENCE [LARGE SCALE GENOMIC DNA]</scope>
    <source>
        <strain evidence="2 3">DSM 45317</strain>
    </source>
</reference>
<keyword evidence="2" id="KW-0378">Hydrolase</keyword>
<dbReference type="PANTHER" id="PTHR46438">
    <property type="entry name" value="ALPHA/BETA-HYDROLASES SUPERFAMILY PROTEIN"/>
    <property type="match status" value="1"/>
</dbReference>
<dbReference type="AlphaFoldDB" id="A0A1I4HBM1"/>